<organism evidence="2 3">
    <name type="scientific">Bifidobacterium pseudolongum subsp. globosum</name>
    <dbReference type="NCBI Taxonomy" id="1690"/>
    <lineage>
        <taxon>Bacteria</taxon>
        <taxon>Bacillati</taxon>
        <taxon>Actinomycetota</taxon>
        <taxon>Actinomycetes</taxon>
        <taxon>Bifidobacteriales</taxon>
        <taxon>Bifidobacteriaceae</taxon>
        <taxon>Bifidobacterium</taxon>
    </lineage>
</organism>
<protein>
    <submittedName>
        <fullName evidence="2">Uncharacterized protein</fullName>
    </submittedName>
</protein>
<dbReference type="AlphaFoldDB" id="A0A4Q5ACH8"/>
<name>A0A4Q5ACH8_9BIFI</name>
<reference evidence="2 3" key="1">
    <citation type="submission" date="2018-12" db="EMBL/GenBank/DDBJ databases">
        <title>Unveiling genomic diversity among members of the Bifidobacterium pseudolongum species, a widely distributed gut commensal of the animal kingdom.</title>
        <authorList>
            <person name="Lugli G.A."/>
            <person name="Duranti S."/>
            <person name="Albert K."/>
            <person name="Mancabelli L."/>
            <person name="Napoli S."/>
            <person name="Viappiani A."/>
            <person name="Anzalone R."/>
            <person name="Longhi G."/>
            <person name="Milani C."/>
            <person name="Turroni F."/>
            <person name="Alessandri G."/>
            <person name="Sela D.A."/>
            <person name="Van Sinderen D."/>
            <person name="Ventura M."/>
        </authorList>
    </citation>
    <scope>NUCLEOTIDE SEQUENCE [LARGE SCALE GENOMIC DNA]</scope>
    <source>
        <strain evidence="2 3">2032B</strain>
    </source>
</reference>
<evidence type="ECO:0000313" key="3">
    <source>
        <dbReference type="Proteomes" id="UP000292535"/>
    </source>
</evidence>
<accession>A0A4Q5ACH8</accession>
<sequence>MVSKGSAMELLPLKDFVEQLNAIFPSSATVSGMKRRAEQGRLPARKSGRAWLVEVDSPEAQSFFNAAKAKAEAQGEVSKVAGLEANLQTAHEVNEQLNRRLEAMIDSNRSLRDRIAVLERQLEVAEAKLEVALQLSGVKRTPGRKKNTTEVDWAERFAQWSEGKERPTIKAFAEEVGVPRTTINAAINRSRRNG</sequence>
<dbReference type="Proteomes" id="UP000292535">
    <property type="component" value="Unassembled WGS sequence"/>
</dbReference>
<keyword evidence="1" id="KW-0175">Coiled coil</keyword>
<comment type="caution">
    <text evidence="2">The sequence shown here is derived from an EMBL/GenBank/DDBJ whole genome shotgun (WGS) entry which is preliminary data.</text>
</comment>
<feature type="coiled-coil region" evidence="1">
    <location>
        <begin position="80"/>
        <end position="135"/>
    </location>
</feature>
<dbReference type="EMBL" id="RYUQ01000012">
    <property type="protein sequence ID" value="RYQ23579.1"/>
    <property type="molecule type" value="Genomic_DNA"/>
</dbReference>
<proteinExistence type="predicted"/>
<gene>
    <name evidence="2" type="ORF">PG2032B_1712</name>
</gene>
<evidence type="ECO:0000313" key="2">
    <source>
        <dbReference type="EMBL" id="RYQ23579.1"/>
    </source>
</evidence>
<evidence type="ECO:0000256" key="1">
    <source>
        <dbReference type="SAM" id="Coils"/>
    </source>
</evidence>